<evidence type="ECO:0000313" key="2">
    <source>
        <dbReference type="Proteomes" id="UP000245626"/>
    </source>
</evidence>
<sequence>MSNLDQLSSACFTLPCRFQAEDQQQPRLGGFDPIPDYESDWIPCQLRYAAFSRASRQAGQLFEKCLKRIYSPLFSDLNQFISDSYCLDKKEATLGSHLHGPSSSRPSIPEPFLFIPGLGGPIRKERDDQTVKSERTSIRTAFLISSASPTLSSFPARLARFLSSTGVEESPSSSSCIYVTLHPSECPNLTATTRIIVARFIANGSRIYNIRPPASSNQKQESNLYLLSRWYSETFESSSDDRPKLVLHLPAMEAFDPTVLSDVLSSLQAFIENVQEVGGTCLPLVLLLGVTSPSGSSERASAPAPWTELVPKPVLQNMDLERFSLPSRSLVWEGLVNDFLLSPNKPLSLGPRTFDFLQRGYWERDANIDSLMDGVQLAYLHHFSTNPLSAFTVLEELTHSYSKYSSSWEPKMYSRLRLELSSPSASGPRGGGIWVPRPLNRKRKRSSQGLDPFSCSRGATGEAGKAIQDPDSSPSKHLKAMLESDGYLLTHLSDLFHHRKLYSQRRDFATRAFMVGFRCIRQAERSGSEAGDGHGKRLREEEEESLVLTRFSQQVLACCHGSRANFSHSFAQLSASISALCNNVRKLDGGAFESFVDEMVILGERCLAKTEEILETEGRSESDPDTEQEVEPESSSLIFARDLQAYLKALRSYQQRMARTISGELCETPTNGEEEGKVGADTNPGSEMELEDAERKMESKAKDKAASNPVDPEGKQAKFFQEVQKRLELEEKVLSMKREVADWIGNFIKGKLKPSLNRLLDSIYVYNASHQLTTLLDPTPRSNLLLSLQEPNLLLDIVRRSSALDQEELDLLLPSEDQGVPLPDVCRLYRLYRDCGKLINLADWFDAFVASLQSEEVAKRKRGRAAEEESGATDSGGEDVGEQENEKGKGKRDVERKTGTIKENHEEGRVDDEGKSSRRSTRSALKGRPRTSAKERKALQIRFSLAVNELGKMGFLKTSRRKADHVGKTVWDLVPC</sequence>
<reference evidence="1 2" key="1">
    <citation type="journal article" date="2018" name="Mol. Biol. Evol.">
        <title>Broad Genomic Sampling Reveals a Smut Pathogenic Ancestry of the Fungal Clade Ustilaginomycotina.</title>
        <authorList>
            <person name="Kijpornyongpan T."/>
            <person name="Mondo S.J."/>
            <person name="Barry K."/>
            <person name="Sandor L."/>
            <person name="Lee J."/>
            <person name="Lipzen A."/>
            <person name="Pangilinan J."/>
            <person name="LaButti K."/>
            <person name="Hainaut M."/>
            <person name="Henrissat B."/>
            <person name="Grigoriev I.V."/>
            <person name="Spatafora J.W."/>
            <person name="Aime M.C."/>
        </authorList>
    </citation>
    <scope>NUCLEOTIDE SEQUENCE [LARGE SCALE GENOMIC DNA]</scope>
    <source>
        <strain evidence="1 2">SA 807</strain>
    </source>
</reference>
<gene>
    <name evidence="1" type="ORF">IE53DRAFT_101491</name>
</gene>
<accession>A0ACD0NWV7</accession>
<protein>
    <submittedName>
        <fullName evidence="1">Uncharacterized protein</fullName>
    </submittedName>
</protein>
<dbReference type="EMBL" id="KZ819944">
    <property type="protein sequence ID" value="PWN50327.1"/>
    <property type="molecule type" value="Genomic_DNA"/>
</dbReference>
<keyword evidence="2" id="KW-1185">Reference proteome</keyword>
<organism evidence="1 2">
    <name type="scientific">Violaceomyces palustris</name>
    <dbReference type="NCBI Taxonomy" id="1673888"/>
    <lineage>
        <taxon>Eukaryota</taxon>
        <taxon>Fungi</taxon>
        <taxon>Dikarya</taxon>
        <taxon>Basidiomycota</taxon>
        <taxon>Ustilaginomycotina</taxon>
        <taxon>Ustilaginomycetes</taxon>
        <taxon>Violaceomycetales</taxon>
        <taxon>Violaceomycetaceae</taxon>
        <taxon>Violaceomyces</taxon>
    </lineage>
</organism>
<evidence type="ECO:0000313" key="1">
    <source>
        <dbReference type="EMBL" id="PWN50327.1"/>
    </source>
</evidence>
<name>A0ACD0NWV7_9BASI</name>
<dbReference type="Proteomes" id="UP000245626">
    <property type="component" value="Unassembled WGS sequence"/>
</dbReference>
<proteinExistence type="predicted"/>